<accession>A9ID71</accession>
<gene>
    <name evidence="1" type="ordered locus">Bpet4421</name>
</gene>
<dbReference type="KEGG" id="bpt:Bpet4421"/>
<keyword evidence="2" id="KW-1185">Reference proteome</keyword>
<reference evidence="1 2" key="1">
    <citation type="journal article" date="2008" name="BMC Genomics">
        <title>The missing link: Bordetella petrii is endowed with both the metabolic versatility of environmental bacteria and virulence traits of pathogenic Bordetellae.</title>
        <authorList>
            <person name="Gross R."/>
            <person name="Guzman C.A."/>
            <person name="Sebaihia M."/>
            <person name="Martins Dos Santos V.A."/>
            <person name="Pieper D.H."/>
            <person name="Koebnik R."/>
            <person name="Lechner M."/>
            <person name="Bartels D."/>
            <person name="Buhrmester J."/>
            <person name="Choudhuri J.V."/>
            <person name="Ebensen T."/>
            <person name="Gaigalat L."/>
            <person name="Herrmann S."/>
            <person name="Khachane A.N."/>
            <person name="Larisch C."/>
            <person name="Link S."/>
            <person name="Linke B."/>
            <person name="Meyer F."/>
            <person name="Mormann S."/>
            <person name="Nakunst D."/>
            <person name="Rueckert C."/>
            <person name="Schneiker-Bekel S."/>
            <person name="Schulze K."/>
            <person name="Vorhoelter F.J."/>
            <person name="Yevsa T."/>
            <person name="Engle J.T."/>
            <person name="Goldman W.E."/>
            <person name="Puehler A."/>
            <person name="Goebel U.B."/>
            <person name="Goesmann A."/>
            <person name="Bloecker H."/>
            <person name="Kaiser O."/>
            <person name="Martinez-Arias R."/>
        </authorList>
    </citation>
    <scope>NUCLEOTIDE SEQUENCE [LARGE SCALE GENOMIC DNA]</scope>
    <source>
        <strain evidence="2">ATCC BAA-461 / DSM 12804 / CCUG 43448 / CIP 107267 / Se-1111R</strain>
    </source>
</reference>
<evidence type="ECO:0000313" key="2">
    <source>
        <dbReference type="Proteomes" id="UP000001225"/>
    </source>
</evidence>
<proteinExistence type="predicted"/>
<sequence length="37" mass="4299">MAFGGFNPADLLEMDLEDLIWWYRQAEVIAEELKARG</sequence>
<dbReference type="EMBL" id="AM902716">
    <property type="protein sequence ID" value="CAP44772.1"/>
    <property type="molecule type" value="Genomic_DNA"/>
</dbReference>
<evidence type="ECO:0000313" key="1">
    <source>
        <dbReference type="EMBL" id="CAP44772.1"/>
    </source>
</evidence>
<dbReference type="Proteomes" id="UP000001225">
    <property type="component" value="Chromosome"/>
</dbReference>
<organism evidence="1 2">
    <name type="scientific">Bordetella petrii (strain ATCC BAA-461 / DSM 12804 / CCUG 43448 / CIP 107267 / Se-1111R)</name>
    <dbReference type="NCBI Taxonomy" id="340100"/>
    <lineage>
        <taxon>Bacteria</taxon>
        <taxon>Pseudomonadati</taxon>
        <taxon>Pseudomonadota</taxon>
        <taxon>Betaproteobacteria</taxon>
        <taxon>Burkholderiales</taxon>
        <taxon>Alcaligenaceae</taxon>
        <taxon>Bordetella</taxon>
    </lineage>
</organism>
<dbReference type="AlphaFoldDB" id="A9ID71"/>
<name>A9ID71_BORPD</name>
<protein>
    <submittedName>
        <fullName evidence="1">Uncharacterized protein</fullName>
    </submittedName>
</protein>